<keyword evidence="3" id="KW-1185">Reference proteome</keyword>
<evidence type="ECO:0000313" key="3">
    <source>
        <dbReference type="Proteomes" id="UP000265520"/>
    </source>
</evidence>
<comment type="caution">
    <text evidence="2">The sequence shown here is derived from an EMBL/GenBank/DDBJ whole genome shotgun (WGS) entry which is preliminary data.</text>
</comment>
<dbReference type="Proteomes" id="UP000265520">
    <property type="component" value="Unassembled WGS sequence"/>
</dbReference>
<organism evidence="2 3">
    <name type="scientific">Trifolium medium</name>
    <dbReference type="NCBI Taxonomy" id="97028"/>
    <lineage>
        <taxon>Eukaryota</taxon>
        <taxon>Viridiplantae</taxon>
        <taxon>Streptophyta</taxon>
        <taxon>Embryophyta</taxon>
        <taxon>Tracheophyta</taxon>
        <taxon>Spermatophyta</taxon>
        <taxon>Magnoliopsida</taxon>
        <taxon>eudicotyledons</taxon>
        <taxon>Gunneridae</taxon>
        <taxon>Pentapetalae</taxon>
        <taxon>rosids</taxon>
        <taxon>fabids</taxon>
        <taxon>Fabales</taxon>
        <taxon>Fabaceae</taxon>
        <taxon>Papilionoideae</taxon>
        <taxon>50 kb inversion clade</taxon>
        <taxon>NPAAA clade</taxon>
        <taxon>Hologalegina</taxon>
        <taxon>IRL clade</taxon>
        <taxon>Trifolieae</taxon>
        <taxon>Trifolium</taxon>
    </lineage>
</organism>
<dbReference type="EMBL" id="LXQA010225777">
    <property type="protein sequence ID" value="MCI35675.1"/>
    <property type="molecule type" value="Genomic_DNA"/>
</dbReference>
<name>A0A392RJ93_9FABA</name>
<dbReference type="AlphaFoldDB" id="A0A392RJ93"/>
<proteinExistence type="predicted"/>
<sequence>GRVGGFPRFVAFTIVVSLSTPSATTVLPEHPSQDRTQATACIEAARMGGRGLLGYDT</sequence>
<feature type="non-terminal residue" evidence="2">
    <location>
        <position position="1"/>
    </location>
</feature>
<reference evidence="2 3" key="1">
    <citation type="journal article" date="2018" name="Front. Plant Sci.">
        <title>Red Clover (Trifolium pratense) and Zigzag Clover (T. medium) - A Picture of Genomic Similarities and Differences.</title>
        <authorList>
            <person name="Dluhosova J."/>
            <person name="Istvanek J."/>
            <person name="Nedelnik J."/>
            <person name="Repkova J."/>
        </authorList>
    </citation>
    <scope>NUCLEOTIDE SEQUENCE [LARGE SCALE GENOMIC DNA]</scope>
    <source>
        <strain evidence="3">cv. 10/8</strain>
        <tissue evidence="2">Leaf</tissue>
    </source>
</reference>
<evidence type="ECO:0000256" key="1">
    <source>
        <dbReference type="SAM" id="SignalP"/>
    </source>
</evidence>
<feature type="chain" id="PRO_5017214195" evidence="1">
    <location>
        <begin position="26"/>
        <end position="57"/>
    </location>
</feature>
<evidence type="ECO:0000313" key="2">
    <source>
        <dbReference type="EMBL" id="MCI35675.1"/>
    </source>
</evidence>
<accession>A0A392RJ93</accession>
<keyword evidence="1" id="KW-0732">Signal</keyword>
<feature type="signal peptide" evidence="1">
    <location>
        <begin position="1"/>
        <end position="25"/>
    </location>
</feature>
<protein>
    <submittedName>
        <fullName evidence="2">Uncharacterized protein</fullName>
    </submittedName>
</protein>